<evidence type="ECO:0000256" key="1">
    <source>
        <dbReference type="ARBA" id="ARBA00004141"/>
    </source>
</evidence>
<dbReference type="GO" id="GO:0015293">
    <property type="term" value="F:symporter activity"/>
    <property type="evidence" value="ECO:0007669"/>
    <property type="project" value="UniProtKB-KW"/>
</dbReference>
<dbReference type="GO" id="GO:0015086">
    <property type="term" value="F:cadmium ion transmembrane transporter activity"/>
    <property type="evidence" value="ECO:0007669"/>
    <property type="project" value="TreeGrafter"/>
</dbReference>
<feature type="transmembrane region" description="Helical" evidence="8">
    <location>
        <begin position="388"/>
        <end position="410"/>
    </location>
</feature>
<feature type="compositionally biased region" description="Basic residues" evidence="7">
    <location>
        <begin position="1"/>
        <end position="14"/>
    </location>
</feature>
<dbReference type="AlphaFoldDB" id="A0A0R3ML82"/>
<feature type="transmembrane region" description="Helical" evidence="8">
    <location>
        <begin position="142"/>
        <end position="165"/>
    </location>
</feature>
<evidence type="ECO:0000256" key="6">
    <source>
        <dbReference type="ARBA" id="ARBA00023136"/>
    </source>
</evidence>
<feature type="transmembrane region" description="Helical" evidence="8">
    <location>
        <begin position="269"/>
        <end position="293"/>
    </location>
</feature>
<dbReference type="EMBL" id="LLYA01000179">
    <property type="protein sequence ID" value="KRR20318.1"/>
    <property type="molecule type" value="Genomic_DNA"/>
</dbReference>
<gene>
    <name evidence="9" type="ORF">CQ13_32705</name>
</gene>
<feature type="transmembrane region" description="Helical" evidence="8">
    <location>
        <begin position="111"/>
        <end position="130"/>
    </location>
</feature>
<dbReference type="PANTHER" id="PTHR11706:SF33">
    <property type="entry name" value="NATURAL RESISTANCE-ASSOCIATED MACROPHAGE PROTEIN 2"/>
    <property type="match status" value="1"/>
</dbReference>
<evidence type="ECO:0000313" key="9">
    <source>
        <dbReference type="EMBL" id="KRR20318.1"/>
    </source>
</evidence>
<dbReference type="GO" id="GO:0005384">
    <property type="term" value="F:manganese ion transmembrane transporter activity"/>
    <property type="evidence" value="ECO:0007669"/>
    <property type="project" value="TreeGrafter"/>
</dbReference>
<dbReference type="PANTHER" id="PTHR11706">
    <property type="entry name" value="SOLUTE CARRIER PROTEIN FAMILY 11 MEMBER"/>
    <property type="match status" value="1"/>
</dbReference>
<evidence type="ECO:0000256" key="2">
    <source>
        <dbReference type="ARBA" id="ARBA00022448"/>
    </source>
</evidence>
<feature type="transmembrane region" description="Helical" evidence="8">
    <location>
        <begin position="425"/>
        <end position="449"/>
    </location>
</feature>
<feature type="transmembrane region" description="Helical" evidence="8">
    <location>
        <begin position="361"/>
        <end position="382"/>
    </location>
</feature>
<dbReference type="RefSeq" id="WP_057846221.1">
    <property type="nucleotide sequence ID" value="NZ_LLYA01000179.1"/>
</dbReference>
<accession>A0A0R3ML82</accession>
<evidence type="ECO:0000256" key="3">
    <source>
        <dbReference type="ARBA" id="ARBA00022692"/>
    </source>
</evidence>
<reference evidence="9 10" key="1">
    <citation type="submission" date="2014-03" db="EMBL/GenBank/DDBJ databases">
        <title>Bradyrhizobium valentinum sp. nov., isolated from effective nodules of Lupinus mariae-josephae, a lupine endemic of basic-lime soils in Eastern Spain.</title>
        <authorList>
            <person name="Duran D."/>
            <person name="Rey L."/>
            <person name="Navarro A."/>
            <person name="Busquets A."/>
            <person name="Imperial J."/>
            <person name="Ruiz-Argueso T."/>
        </authorList>
    </citation>
    <scope>NUCLEOTIDE SEQUENCE [LARGE SCALE GENOMIC DNA]</scope>
    <source>
        <strain evidence="9 10">Ro19</strain>
    </source>
</reference>
<organism evidence="9 10">
    <name type="scientific">Bradyrhizobium retamae</name>
    <dbReference type="NCBI Taxonomy" id="1300035"/>
    <lineage>
        <taxon>Bacteria</taxon>
        <taxon>Pseudomonadati</taxon>
        <taxon>Pseudomonadota</taxon>
        <taxon>Alphaproteobacteria</taxon>
        <taxon>Hyphomicrobiales</taxon>
        <taxon>Nitrobacteraceae</taxon>
        <taxon>Bradyrhizobium</taxon>
    </lineage>
</organism>
<feature type="transmembrane region" description="Helical" evidence="8">
    <location>
        <begin position="172"/>
        <end position="193"/>
    </location>
</feature>
<dbReference type="GO" id="GO:0034755">
    <property type="term" value="P:iron ion transmembrane transport"/>
    <property type="evidence" value="ECO:0007669"/>
    <property type="project" value="TreeGrafter"/>
</dbReference>
<evidence type="ECO:0000256" key="8">
    <source>
        <dbReference type="SAM" id="Phobius"/>
    </source>
</evidence>
<dbReference type="OrthoDB" id="9787548at2"/>
<name>A0A0R3ML82_9BRAD</name>
<evidence type="ECO:0000256" key="7">
    <source>
        <dbReference type="SAM" id="MobiDB-lite"/>
    </source>
</evidence>
<evidence type="ECO:0000313" key="10">
    <source>
        <dbReference type="Proteomes" id="UP000052023"/>
    </source>
</evidence>
<dbReference type="Pfam" id="PF01566">
    <property type="entry name" value="Nramp"/>
    <property type="match status" value="1"/>
</dbReference>
<dbReference type="Proteomes" id="UP000052023">
    <property type="component" value="Unassembled WGS sequence"/>
</dbReference>
<dbReference type="InterPro" id="IPR001046">
    <property type="entry name" value="NRAMP_fam"/>
</dbReference>
<keyword evidence="2" id="KW-0813">Transport</keyword>
<keyword evidence="10" id="KW-1185">Reference proteome</keyword>
<feature type="region of interest" description="Disordered" evidence="7">
    <location>
        <begin position="1"/>
        <end position="26"/>
    </location>
</feature>
<evidence type="ECO:0000256" key="5">
    <source>
        <dbReference type="ARBA" id="ARBA00022989"/>
    </source>
</evidence>
<evidence type="ECO:0000256" key="4">
    <source>
        <dbReference type="ARBA" id="ARBA00022847"/>
    </source>
</evidence>
<feature type="transmembrane region" description="Helical" evidence="8">
    <location>
        <begin position="319"/>
        <end position="341"/>
    </location>
</feature>
<keyword evidence="5 8" id="KW-1133">Transmembrane helix</keyword>
<sequence length="452" mass="48237">MSVRNKSHRKRHAHTGTGNNNPAAQAKAHRSFRFRDALRALGPGLITGASDDDPSGIGTYSQAGAQLGYGIGWTMLLTFPLMAAIQEISARVGRVTGHGIAGNVCRHYSPLLLNVVVALLFIANTINIGADLGAMADATKLLIGGHSIFYVLLFGVTSVAAQIFLDYRRYVLVLKWLTLSLFAYVAALAFAKVSWGEALAGILIPRPAWSVDYFTTIVAILGTTISPYLFFWQASQEAEDQRVDKAKRPLVEKHHGAQKEFNRIRADTIVGMAFSNLIALSIIVMAAATLHAAGKTDIQSSADAAEALRPIAGAFAETIFALGIVGTGLLAIPVLAGAAAYAVGEGRRWPVGLARKPKAAAAFYAVLALSAGIGIALNFTPINPISALYWSAVINGVLAVPVMMLLMLMVRRKDVMDRYVIKGPLYWLGWLSTAAMLLSVVAMGIGFFVGRS</sequence>
<proteinExistence type="predicted"/>
<keyword evidence="4" id="KW-0769">Symport</keyword>
<dbReference type="GO" id="GO:0005886">
    <property type="term" value="C:plasma membrane"/>
    <property type="evidence" value="ECO:0007669"/>
    <property type="project" value="TreeGrafter"/>
</dbReference>
<comment type="subcellular location">
    <subcellularLocation>
        <location evidence="1">Membrane</location>
        <topology evidence="1">Multi-pass membrane protein</topology>
    </subcellularLocation>
</comment>
<comment type="caution">
    <text evidence="9">The sequence shown here is derived from an EMBL/GenBank/DDBJ whole genome shotgun (WGS) entry which is preliminary data.</text>
</comment>
<keyword evidence="6 8" id="KW-0472">Membrane</keyword>
<feature type="transmembrane region" description="Helical" evidence="8">
    <location>
        <begin position="213"/>
        <end position="232"/>
    </location>
</feature>
<protein>
    <submittedName>
        <fullName evidence="9">Iron transporter</fullName>
    </submittedName>
</protein>
<keyword evidence="3 8" id="KW-0812">Transmembrane</keyword>